<dbReference type="AlphaFoldDB" id="A0A2J6TPY3"/>
<accession>A0A2J6TPY3</accession>
<feature type="region of interest" description="Disordered" evidence="1">
    <location>
        <begin position="1"/>
        <end position="46"/>
    </location>
</feature>
<proteinExistence type="predicted"/>
<protein>
    <submittedName>
        <fullName evidence="2">Uncharacterized protein</fullName>
    </submittedName>
</protein>
<gene>
    <name evidence="2" type="ORF">K444DRAFT_608755</name>
</gene>
<dbReference type="GeneID" id="36587522"/>
<evidence type="ECO:0000256" key="1">
    <source>
        <dbReference type="SAM" id="MobiDB-lite"/>
    </source>
</evidence>
<evidence type="ECO:0000313" key="2">
    <source>
        <dbReference type="EMBL" id="PMD65081.1"/>
    </source>
</evidence>
<evidence type="ECO:0000313" key="3">
    <source>
        <dbReference type="Proteomes" id="UP000235371"/>
    </source>
</evidence>
<keyword evidence="3" id="KW-1185">Reference proteome</keyword>
<dbReference type="InParanoid" id="A0A2J6TPY3"/>
<name>A0A2J6TPY3_9HELO</name>
<dbReference type="Proteomes" id="UP000235371">
    <property type="component" value="Unassembled WGS sequence"/>
</dbReference>
<organism evidence="2 3">
    <name type="scientific">Hyaloscypha bicolor E</name>
    <dbReference type="NCBI Taxonomy" id="1095630"/>
    <lineage>
        <taxon>Eukaryota</taxon>
        <taxon>Fungi</taxon>
        <taxon>Dikarya</taxon>
        <taxon>Ascomycota</taxon>
        <taxon>Pezizomycotina</taxon>
        <taxon>Leotiomycetes</taxon>
        <taxon>Helotiales</taxon>
        <taxon>Hyaloscyphaceae</taxon>
        <taxon>Hyaloscypha</taxon>
        <taxon>Hyaloscypha bicolor</taxon>
    </lineage>
</organism>
<reference evidence="2 3" key="1">
    <citation type="submission" date="2016-04" db="EMBL/GenBank/DDBJ databases">
        <title>A degradative enzymes factory behind the ericoid mycorrhizal symbiosis.</title>
        <authorList>
            <consortium name="DOE Joint Genome Institute"/>
            <person name="Martino E."/>
            <person name="Morin E."/>
            <person name="Grelet G."/>
            <person name="Kuo A."/>
            <person name="Kohler A."/>
            <person name="Daghino S."/>
            <person name="Barry K."/>
            <person name="Choi C."/>
            <person name="Cichocki N."/>
            <person name="Clum A."/>
            <person name="Copeland A."/>
            <person name="Hainaut M."/>
            <person name="Haridas S."/>
            <person name="Labutti K."/>
            <person name="Lindquist E."/>
            <person name="Lipzen A."/>
            <person name="Khouja H.-R."/>
            <person name="Murat C."/>
            <person name="Ohm R."/>
            <person name="Olson A."/>
            <person name="Spatafora J."/>
            <person name="Veneault-Fourrey C."/>
            <person name="Henrissat B."/>
            <person name="Grigoriev I."/>
            <person name="Martin F."/>
            <person name="Perotto S."/>
        </authorList>
    </citation>
    <scope>NUCLEOTIDE SEQUENCE [LARGE SCALE GENOMIC DNA]</scope>
    <source>
        <strain evidence="2 3">E</strain>
    </source>
</reference>
<sequence>MIPRSQAFEQSLPPRVPQVPASSQESLSAGGGQQCLSSSGNVPDKVCCPREICRDAG</sequence>
<dbReference type="RefSeq" id="XP_024741985.1">
    <property type="nucleotide sequence ID" value="XM_024879445.1"/>
</dbReference>
<dbReference type="EMBL" id="KZ613747">
    <property type="protein sequence ID" value="PMD65081.1"/>
    <property type="molecule type" value="Genomic_DNA"/>
</dbReference>